<gene>
    <name evidence="1" type="ORF">WJX75_007644</name>
</gene>
<keyword evidence="2" id="KW-1185">Reference proteome</keyword>
<name>A0ABR2Z1D4_9CHLO</name>
<comment type="caution">
    <text evidence="1">The sequence shown here is derived from an EMBL/GenBank/DDBJ whole genome shotgun (WGS) entry which is preliminary data.</text>
</comment>
<proteinExistence type="predicted"/>
<protein>
    <submittedName>
        <fullName evidence="1">Uncharacterized protein</fullName>
    </submittedName>
</protein>
<organism evidence="1 2">
    <name type="scientific">Coccomyxa subellipsoidea</name>
    <dbReference type="NCBI Taxonomy" id="248742"/>
    <lineage>
        <taxon>Eukaryota</taxon>
        <taxon>Viridiplantae</taxon>
        <taxon>Chlorophyta</taxon>
        <taxon>core chlorophytes</taxon>
        <taxon>Trebouxiophyceae</taxon>
        <taxon>Trebouxiophyceae incertae sedis</taxon>
        <taxon>Coccomyxaceae</taxon>
        <taxon>Coccomyxa</taxon>
    </lineage>
</organism>
<accession>A0ABR2Z1D4</accession>
<evidence type="ECO:0000313" key="2">
    <source>
        <dbReference type="Proteomes" id="UP001491310"/>
    </source>
</evidence>
<dbReference type="EMBL" id="JALJOT010000002">
    <property type="protein sequence ID" value="KAK9917738.1"/>
    <property type="molecule type" value="Genomic_DNA"/>
</dbReference>
<evidence type="ECO:0000313" key="1">
    <source>
        <dbReference type="EMBL" id="KAK9917738.1"/>
    </source>
</evidence>
<reference evidence="1 2" key="1">
    <citation type="journal article" date="2024" name="Nat. Commun.">
        <title>Phylogenomics reveals the evolutionary origins of lichenization in chlorophyte algae.</title>
        <authorList>
            <person name="Puginier C."/>
            <person name="Libourel C."/>
            <person name="Otte J."/>
            <person name="Skaloud P."/>
            <person name="Haon M."/>
            <person name="Grisel S."/>
            <person name="Petersen M."/>
            <person name="Berrin J.G."/>
            <person name="Delaux P.M."/>
            <person name="Dal Grande F."/>
            <person name="Keller J."/>
        </authorList>
    </citation>
    <scope>NUCLEOTIDE SEQUENCE [LARGE SCALE GENOMIC DNA]</scope>
    <source>
        <strain evidence="1 2">SAG 216-7</strain>
    </source>
</reference>
<dbReference type="Proteomes" id="UP001491310">
    <property type="component" value="Unassembled WGS sequence"/>
</dbReference>
<sequence length="172" mass="18486">MLAGLIPRLCTAASRTSLRCFAAEAGSSKQIVKKESRGAGDVTRKDYDEDSRTITVTPGQAFLGDNRSSSALGLGDGLVSHTSKWLQVDGHYTGNFKSPMEYIHDAPPIKVHGSIVASFGSDDPALGAPVEYIDLRGTSYDNPMVCKYTGNKYYSDDWGPPHAPGHSSESHH</sequence>